<dbReference type="Gene3D" id="3.30.70.1440">
    <property type="entry name" value="Multidrug efflux transporter AcrB pore domain"/>
    <property type="match status" value="1"/>
</dbReference>
<keyword evidence="7 9" id="KW-1133">Transmembrane helix</keyword>
<evidence type="ECO:0000256" key="3">
    <source>
        <dbReference type="ARBA" id="ARBA00022448"/>
    </source>
</evidence>
<protein>
    <recommendedName>
        <fullName evidence="9">Efflux pump membrane transporter</fullName>
    </recommendedName>
</protein>
<keyword evidence="5 9" id="KW-0997">Cell inner membrane</keyword>
<name>A0A9X3UN52_9HYPH</name>
<comment type="caution">
    <text evidence="10">The sequence shown here is derived from an EMBL/GenBank/DDBJ whole genome shotgun (WGS) entry which is preliminary data.</text>
</comment>
<dbReference type="GO" id="GO:0009636">
    <property type="term" value="P:response to toxic substance"/>
    <property type="evidence" value="ECO:0007669"/>
    <property type="project" value="UniProtKB-ARBA"/>
</dbReference>
<feature type="transmembrane region" description="Helical" evidence="9">
    <location>
        <begin position="923"/>
        <end position="941"/>
    </location>
</feature>
<dbReference type="SUPFAM" id="SSF82714">
    <property type="entry name" value="Multidrug efflux transporter AcrB TolC docking domain, DN and DC subdomains"/>
    <property type="match status" value="2"/>
</dbReference>
<dbReference type="InterPro" id="IPR004764">
    <property type="entry name" value="MdtF-like"/>
</dbReference>
<gene>
    <name evidence="10" type="ORF">OQ273_23580</name>
</gene>
<reference evidence="10" key="1">
    <citation type="submission" date="2022-11" db="EMBL/GenBank/DDBJ databases">
        <title>Draft genome sequence of Hoeflea poritis E7-10 and Hoeflea prorocentri PM5-8, separated from scleractinian coral Porites lutea and marine dinoflagellate.</title>
        <authorList>
            <person name="Zhang G."/>
            <person name="Wei Q."/>
            <person name="Cai L."/>
        </authorList>
    </citation>
    <scope>NUCLEOTIDE SEQUENCE</scope>
    <source>
        <strain evidence="10">PM5-8</strain>
    </source>
</reference>
<dbReference type="InterPro" id="IPR001036">
    <property type="entry name" value="Acrflvin-R"/>
</dbReference>
<dbReference type="AlphaFoldDB" id="A0A9X3UN52"/>
<comment type="subcellular location">
    <subcellularLocation>
        <location evidence="1 9">Cell inner membrane</location>
        <topology evidence="1 9">Multi-pass membrane protein</topology>
    </subcellularLocation>
</comment>
<keyword evidence="6 9" id="KW-0812">Transmembrane</keyword>
<feature type="transmembrane region" description="Helical" evidence="9">
    <location>
        <begin position="471"/>
        <end position="496"/>
    </location>
</feature>
<dbReference type="InterPro" id="IPR027463">
    <property type="entry name" value="AcrB_DN_DC_subdom"/>
</dbReference>
<evidence type="ECO:0000313" key="10">
    <source>
        <dbReference type="EMBL" id="MDA5401568.1"/>
    </source>
</evidence>
<dbReference type="NCBIfam" id="TIGR00915">
    <property type="entry name" value="2A0602"/>
    <property type="match status" value="1"/>
</dbReference>
<evidence type="ECO:0000313" key="11">
    <source>
        <dbReference type="Proteomes" id="UP001151234"/>
    </source>
</evidence>
<keyword evidence="4" id="KW-1003">Cell membrane</keyword>
<proteinExistence type="inferred from homology"/>
<dbReference type="SUPFAM" id="SSF82866">
    <property type="entry name" value="Multidrug efflux transporter AcrB transmembrane domain"/>
    <property type="match status" value="2"/>
</dbReference>
<dbReference type="SUPFAM" id="SSF82693">
    <property type="entry name" value="Multidrug efflux transporter AcrB pore domain, PN1, PN2, PC1 and PC2 subdomains"/>
    <property type="match status" value="4"/>
</dbReference>
<feature type="transmembrane region" description="Helical" evidence="9">
    <location>
        <begin position="976"/>
        <end position="998"/>
    </location>
</feature>
<dbReference type="Gene3D" id="3.30.70.1430">
    <property type="entry name" value="Multidrug efflux transporter AcrB pore domain"/>
    <property type="match status" value="2"/>
</dbReference>
<dbReference type="PRINTS" id="PR00702">
    <property type="entry name" value="ACRIFLAVINRP"/>
</dbReference>
<feature type="transmembrane region" description="Helical" evidence="9">
    <location>
        <begin position="12"/>
        <end position="31"/>
    </location>
</feature>
<evidence type="ECO:0000256" key="1">
    <source>
        <dbReference type="ARBA" id="ARBA00004429"/>
    </source>
</evidence>
<keyword evidence="3 9" id="KW-0813">Transport</keyword>
<organism evidence="10 11">
    <name type="scientific">Hoeflea prorocentri</name>
    <dbReference type="NCBI Taxonomy" id="1922333"/>
    <lineage>
        <taxon>Bacteria</taxon>
        <taxon>Pseudomonadati</taxon>
        <taxon>Pseudomonadota</taxon>
        <taxon>Alphaproteobacteria</taxon>
        <taxon>Hyphomicrobiales</taxon>
        <taxon>Rhizobiaceae</taxon>
        <taxon>Hoeflea</taxon>
    </lineage>
</organism>
<dbReference type="RefSeq" id="WP_267993549.1">
    <property type="nucleotide sequence ID" value="NZ_JAPJZI010000002.1"/>
</dbReference>
<evidence type="ECO:0000256" key="8">
    <source>
        <dbReference type="ARBA" id="ARBA00023136"/>
    </source>
</evidence>
<evidence type="ECO:0000256" key="2">
    <source>
        <dbReference type="ARBA" id="ARBA00010942"/>
    </source>
</evidence>
<feature type="transmembrane region" description="Helical" evidence="9">
    <location>
        <begin position="395"/>
        <end position="416"/>
    </location>
</feature>
<dbReference type="GO" id="GO:0042910">
    <property type="term" value="F:xenobiotic transmembrane transporter activity"/>
    <property type="evidence" value="ECO:0007669"/>
    <property type="project" value="TreeGrafter"/>
</dbReference>
<dbReference type="PANTHER" id="PTHR32063:SF76">
    <property type="entry name" value="EFFLUX PUMP MEMBRANE TRANSPORTER"/>
    <property type="match status" value="1"/>
</dbReference>
<comment type="similarity">
    <text evidence="2 9">Belongs to the resistance-nodulation-cell division (RND) (TC 2.A.6) family.</text>
</comment>
<evidence type="ECO:0000256" key="5">
    <source>
        <dbReference type="ARBA" id="ARBA00022519"/>
    </source>
</evidence>
<feature type="transmembrane region" description="Helical" evidence="9">
    <location>
        <begin position="1004"/>
        <end position="1026"/>
    </location>
</feature>
<evidence type="ECO:0000256" key="4">
    <source>
        <dbReference type="ARBA" id="ARBA00022475"/>
    </source>
</evidence>
<evidence type="ECO:0000256" key="9">
    <source>
        <dbReference type="RuleBase" id="RU364070"/>
    </source>
</evidence>
<feature type="transmembrane region" description="Helical" evidence="9">
    <location>
        <begin position="866"/>
        <end position="887"/>
    </location>
</feature>
<evidence type="ECO:0000256" key="6">
    <source>
        <dbReference type="ARBA" id="ARBA00022692"/>
    </source>
</evidence>
<feature type="transmembrane region" description="Helical" evidence="9">
    <location>
        <begin position="343"/>
        <end position="363"/>
    </location>
</feature>
<dbReference type="GO" id="GO:0005886">
    <property type="term" value="C:plasma membrane"/>
    <property type="evidence" value="ECO:0007669"/>
    <property type="project" value="UniProtKB-SubCell"/>
</dbReference>
<feature type="transmembrane region" description="Helical" evidence="9">
    <location>
        <begin position="445"/>
        <end position="465"/>
    </location>
</feature>
<dbReference type="FunFam" id="3.30.70.1430:FF:000001">
    <property type="entry name" value="Efflux pump membrane transporter"/>
    <property type="match status" value="1"/>
</dbReference>
<feature type="transmembrane region" description="Helical" evidence="9">
    <location>
        <begin position="528"/>
        <end position="554"/>
    </location>
</feature>
<keyword evidence="11" id="KW-1185">Reference proteome</keyword>
<feature type="transmembrane region" description="Helical" evidence="9">
    <location>
        <begin position="370"/>
        <end position="389"/>
    </location>
</feature>
<dbReference type="Gene3D" id="3.30.70.1320">
    <property type="entry name" value="Multidrug efflux transporter AcrB pore domain like"/>
    <property type="match status" value="1"/>
</dbReference>
<dbReference type="Gene3D" id="1.20.1640.10">
    <property type="entry name" value="Multidrug efflux transporter AcrB transmembrane domain"/>
    <property type="match status" value="2"/>
</dbReference>
<sequence length="1044" mass="112040">MISEFFIDRPKFAVVIAILTMLVGAIAIRTIPVAQYPDIAPPQIFVHATYPGANAELVQEAVAAPLEEQINAVENMMYMSSSSSNDGSYSLAVTFDLGTDPDVAAVNVQNKVTLASPTLPSSVTQQGVSTTKQFGDMLMIFNLLSSNEDHDALFLGNYAVDFVVDALTRVEGVGNISMMGSLEYSMRIWMQPDRMAALNITASDLSTAIQNQNVEGAAGEVGAPPFGSTRPDFQYTLQGQGLLDTAEEFENIIVLSNADGSIVRLKDIARVELGAQNYSASTKFNGQQTASIAVYQESGANAIDVAEAVTAEMDRLSEKFPSGMRYATAMDVTRAVRVSIEDIIFTLAITTVLVIGVTFAFLLSARATAIPAIAIPVSLLGAVAVIYLIGFSANMITLFAMVLAITLVVDDAIVIIENTERIMEEEGLEAREATSKAMKQVTRPIIATTFVLAAVFIPVCFFPGITGKIYLQFALTITIAFMISAVNALTLGPALCASLLSRSSRKPAGFLRRIPQFVERLRDRYVRLVALMIRHIAVSLMILAAVTLATVYMFRTVPTGFIPTEDSGTLMASIELPDGASLLRTQAVMDRVTELTRDTPGVDKITAISGVSRFTGAGSNAGMVIYALKPWDERTTPELQWPRIQADIKSRLDTLPEATGFVFSMPAIHGVGSTNGVSAQLLDYAGGAITDLEAVKNALVTALNAAPEFDQTFSSFSANTPQYSLSIDRDRAQTLGVDISDIFTALQANLSALYVNNFIRNGRVYWVIISADAEFRQSIEDVGSIYVKNGDGDMLPLSVLVSTDATIGPAAIERYDLFQTASVNGQLADGVSTGEGIAAMQEIADKTLPDNYGITWSGVTLQEVEAGGLVVSILLLAVIFAYLCLVAQYESWTLPLSVMVSTVFALFGALLPLAFIPGLDNNIYTQVGMVLLIGLAAKKAIMVVEFAKSRHDDGMDITEAALAAARLRFRPVTMTGLCFIVGVLPLVLSSGAGAAGRISIGYPVFFGMIVDSTIGLLMIPVLYVAFQRMREKIRARLHRAPARA</sequence>
<accession>A0A9X3UN52</accession>
<dbReference type="Proteomes" id="UP001151234">
    <property type="component" value="Unassembled WGS sequence"/>
</dbReference>
<evidence type="ECO:0000256" key="7">
    <source>
        <dbReference type="ARBA" id="ARBA00022989"/>
    </source>
</evidence>
<dbReference type="PANTHER" id="PTHR32063">
    <property type="match status" value="1"/>
</dbReference>
<feature type="transmembrane region" description="Helical" evidence="9">
    <location>
        <begin position="894"/>
        <end position="917"/>
    </location>
</feature>
<keyword evidence="8 9" id="KW-0472">Membrane</keyword>
<dbReference type="Pfam" id="PF00873">
    <property type="entry name" value="ACR_tran"/>
    <property type="match status" value="1"/>
</dbReference>
<dbReference type="Gene3D" id="3.30.2090.10">
    <property type="entry name" value="Multidrug efflux transporter AcrB TolC docking domain, DN and DC subdomains"/>
    <property type="match status" value="2"/>
</dbReference>
<dbReference type="GO" id="GO:0015562">
    <property type="term" value="F:efflux transmembrane transporter activity"/>
    <property type="evidence" value="ECO:0007669"/>
    <property type="project" value="InterPro"/>
</dbReference>
<dbReference type="EMBL" id="JAPJZI010000002">
    <property type="protein sequence ID" value="MDA5401568.1"/>
    <property type="molecule type" value="Genomic_DNA"/>
</dbReference>